<dbReference type="SMART" id="SM00342">
    <property type="entry name" value="HTH_ARAC"/>
    <property type="match status" value="1"/>
</dbReference>
<dbReference type="PANTHER" id="PTHR46796:SF6">
    <property type="entry name" value="ARAC SUBFAMILY"/>
    <property type="match status" value="1"/>
</dbReference>
<keyword evidence="2" id="KW-0238">DNA-binding</keyword>
<dbReference type="InterPro" id="IPR009057">
    <property type="entry name" value="Homeodomain-like_sf"/>
</dbReference>
<reference evidence="5 6" key="1">
    <citation type="submission" date="2019-07" db="EMBL/GenBank/DDBJ databases">
        <title>Cryptosporangium phraense sp. nov., isolated from plant litter.</title>
        <authorList>
            <person name="Suriyachadkun C."/>
        </authorList>
    </citation>
    <scope>NUCLEOTIDE SEQUENCE [LARGE SCALE GENOMIC DNA]</scope>
    <source>
        <strain evidence="5 6">A-T 5661</strain>
    </source>
</reference>
<protein>
    <submittedName>
        <fullName evidence="5">Helix-turn-helix transcriptional regulator</fullName>
    </submittedName>
</protein>
<name>A0A545B024_9ACTN</name>
<keyword evidence="3" id="KW-0804">Transcription</keyword>
<comment type="caution">
    <text evidence="5">The sequence shown here is derived from an EMBL/GenBank/DDBJ whole genome shotgun (WGS) entry which is preliminary data.</text>
</comment>
<dbReference type="OrthoDB" id="2060755at2"/>
<dbReference type="InterPro" id="IPR018060">
    <property type="entry name" value="HTH_AraC"/>
</dbReference>
<evidence type="ECO:0000313" key="6">
    <source>
        <dbReference type="Proteomes" id="UP000317982"/>
    </source>
</evidence>
<dbReference type="Proteomes" id="UP000317982">
    <property type="component" value="Unassembled WGS sequence"/>
</dbReference>
<keyword evidence="1" id="KW-0805">Transcription regulation</keyword>
<feature type="domain" description="HTH araC/xylS-type" evidence="4">
    <location>
        <begin position="189"/>
        <end position="286"/>
    </location>
</feature>
<dbReference type="Pfam" id="PF12833">
    <property type="entry name" value="HTH_18"/>
    <property type="match status" value="1"/>
</dbReference>
<gene>
    <name evidence="5" type="ORF">FL583_01250</name>
</gene>
<evidence type="ECO:0000259" key="4">
    <source>
        <dbReference type="PROSITE" id="PS01124"/>
    </source>
</evidence>
<organism evidence="5 6">
    <name type="scientific">Cryptosporangium phraense</name>
    <dbReference type="NCBI Taxonomy" id="2593070"/>
    <lineage>
        <taxon>Bacteria</taxon>
        <taxon>Bacillati</taxon>
        <taxon>Actinomycetota</taxon>
        <taxon>Actinomycetes</taxon>
        <taxon>Cryptosporangiales</taxon>
        <taxon>Cryptosporangiaceae</taxon>
        <taxon>Cryptosporangium</taxon>
    </lineage>
</organism>
<dbReference type="Gene3D" id="1.10.10.60">
    <property type="entry name" value="Homeodomain-like"/>
    <property type="match status" value="2"/>
</dbReference>
<dbReference type="PROSITE" id="PS01124">
    <property type="entry name" value="HTH_ARAC_FAMILY_2"/>
    <property type="match status" value="1"/>
</dbReference>
<dbReference type="RefSeq" id="WP_142702548.1">
    <property type="nucleotide sequence ID" value="NZ_VIRS01000001.1"/>
</dbReference>
<dbReference type="InParanoid" id="A0A545B024"/>
<evidence type="ECO:0000256" key="1">
    <source>
        <dbReference type="ARBA" id="ARBA00023015"/>
    </source>
</evidence>
<dbReference type="GO" id="GO:0043565">
    <property type="term" value="F:sequence-specific DNA binding"/>
    <property type="evidence" value="ECO:0007669"/>
    <property type="project" value="InterPro"/>
</dbReference>
<evidence type="ECO:0000313" key="5">
    <source>
        <dbReference type="EMBL" id="TQS46930.1"/>
    </source>
</evidence>
<dbReference type="AlphaFoldDB" id="A0A545B024"/>
<dbReference type="PANTHER" id="PTHR46796">
    <property type="entry name" value="HTH-TYPE TRANSCRIPTIONAL ACTIVATOR RHAS-RELATED"/>
    <property type="match status" value="1"/>
</dbReference>
<proteinExistence type="predicted"/>
<sequence length="286" mass="31053">MEELSLGDTNGILRQPWVRPQRTSTGLGWAGLYVSTQREQPYSAAFEGARTHLVILHRDGPVTVSRGHGGLTSSRTVPPGGFFVHPAGKDLTVRLGGPLDTVHVYLRDDVLQQAHDGPAVDLVEELGARDPLLEQVVLALDGVLTSWEPAARTYVDQLGTLLAAQLARGHSNRRLTSRRAAGLGDRQFAAVTGLLDARLGEPVPLAAMADAAGLSVSQFSRQFKARTGLAPHQYLLRVRLDAATRLLRNRALSIAEIATRCGFSHQEHLTRVMRTHRGVTPAALRR</sequence>
<dbReference type="SUPFAM" id="SSF46689">
    <property type="entry name" value="Homeodomain-like"/>
    <property type="match status" value="2"/>
</dbReference>
<dbReference type="EMBL" id="VIRS01000001">
    <property type="protein sequence ID" value="TQS46930.1"/>
    <property type="molecule type" value="Genomic_DNA"/>
</dbReference>
<evidence type="ECO:0000256" key="3">
    <source>
        <dbReference type="ARBA" id="ARBA00023163"/>
    </source>
</evidence>
<keyword evidence="6" id="KW-1185">Reference proteome</keyword>
<dbReference type="InterPro" id="IPR050204">
    <property type="entry name" value="AraC_XylS_family_regulators"/>
</dbReference>
<accession>A0A545B024</accession>
<dbReference type="GO" id="GO:0003700">
    <property type="term" value="F:DNA-binding transcription factor activity"/>
    <property type="evidence" value="ECO:0007669"/>
    <property type="project" value="InterPro"/>
</dbReference>
<evidence type="ECO:0000256" key="2">
    <source>
        <dbReference type="ARBA" id="ARBA00023125"/>
    </source>
</evidence>